<protein>
    <recommendedName>
        <fullName evidence="1">Glycosyl transferase family 25 domain-containing protein</fullName>
    </recommendedName>
</protein>
<dbReference type="Pfam" id="PF01755">
    <property type="entry name" value="Glyco_transf_25"/>
    <property type="match status" value="1"/>
</dbReference>
<dbReference type="AlphaFoldDB" id="A0A829HKW6"/>
<sequence>MSPNFYEFSISMKKFVISLSSATERRSHISSQFEGQGIAFNFFDAVTPDIAARDAQVMKLSIHESYIAKGELACFMSHVHLWQKIVDENIPHMAIFEDDIHLGEKADLFLNHSDWIENDWHLVKLEAFTPKVILGSKCKDFPDVGRAIYKLPGKNLGTAGYILSLQGAKFLLNEIKKIDYIIPLDNFMFEYVVKNHGFEMYQMQPALCIQDTILHYRSSSVQLRSQLTSERKKRMRANKVGGLQKALVEIARIAAQLKIIFFACRVTYK</sequence>
<accession>A0A829HKW6</accession>
<name>A0A829HKW6_9GAMM</name>
<gene>
    <name evidence="2" type="ORF">F957_00665</name>
</gene>
<proteinExistence type="predicted"/>
<dbReference type="EMBL" id="ATGG01000007">
    <property type="protein sequence ID" value="EPF92403.1"/>
    <property type="molecule type" value="Genomic_DNA"/>
</dbReference>
<dbReference type="RefSeq" id="WP_016540678.1">
    <property type="nucleotide sequence ID" value="NZ_ASQH01000004.1"/>
</dbReference>
<dbReference type="Proteomes" id="UP000014523">
    <property type="component" value="Unassembled WGS sequence"/>
</dbReference>
<keyword evidence="3" id="KW-1185">Reference proteome</keyword>
<dbReference type="CDD" id="cd06532">
    <property type="entry name" value="Glyco_transf_25"/>
    <property type="match status" value="1"/>
</dbReference>
<dbReference type="InterPro" id="IPR002654">
    <property type="entry name" value="Glyco_trans_25"/>
</dbReference>
<evidence type="ECO:0000313" key="2">
    <source>
        <dbReference type="EMBL" id="EPF92403.1"/>
    </source>
</evidence>
<evidence type="ECO:0000259" key="1">
    <source>
        <dbReference type="Pfam" id="PF01755"/>
    </source>
</evidence>
<evidence type="ECO:0000313" key="3">
    <source>
        <dbReference type="Proteomes" id="UP000014523"/>
    </source>
</evidence>
<feature type="domain" description="Glycosyl transferase family 25" evidence="1">
    <location>
        <begin position="13"/>
        <end position="188"/>
    </location>
</feature>
<reference evidence="2 3" key="1">
    <citation type="submission" date="2013-06" db="EMBL/GenBank/DDBJ databases">
        <title>The Genome Sequence of Acinetobacter gyllenbergii CIP 110306.</title>
        <authorList>
            <consortium name="The Broad Institute Genome Sequencing Platform"/>
            <consortium name="The Broad Institute Genome Sequencing Center for Infectious Disease"/>
            <person name="Cerqueira G."/>
            <person name="Feldgarden M."/>
            <person name="Courvalin P."/>
            <person name="Perichon B."/>
            <person name="Grillot-Courvalin C."/>
            <person name="Clermont D."/>
            <person name="Rocha E."/>
            <person name="Yoon E.-J."/>
            <person name="Nemec A."/>
            <person name="Young S.K."/>
            <person name="Zeng Q."/>
            <person name="Gargeya S."/>
            <person name="Fitzgerald M."/>
            <person name="Abouelleil A."/>
            <person name="Alvarado L."/>
            <person name="Berlin A.M."/>
            <person name="Chapman S.B."/>
            <person name="Dewar J."/>
            <person name="Goldberg J."/>
            <person name="Griggs A."/>
            <person name="Gujja S."/>
            <person name="Hansen M."/>
            <person name="Howarth C."/>
            <person name="Imamovic A."/>
            <person name="Larimer J."/>
            <person name="McCowan C."/>
            <person name="Murphy C."/>
            <person name="Pearson M."/>
            <person name="Priest M."/>
            <person name="Roberts A."/>
            <person name="Saif S."/>
            <person name="Shea T."/>
            <person name="Sykes S."/>
            <person name="Wortman J."/>
            <person name="Nusbaum C."/>
            <person name="Birren B."/>
        </authorList>
    </citation>
    <scope>NUCLEOTIDE SEQUENCE [LARGE SCALE GENOMIC DNA]</scope>
    <source>
        <strain evidence="2 3">CIP 110306</strain>
    </source>
</reference>
<organism evidence="2 3">
    <name type="scientific">Acinetobacter gyllenbergii CIP 110306 = MTCC 11365</name>
    <dbReference type="NCBI Taxonomy" id="1217657"/>
    <lineage>
        <taxon>Bacteria</taxon>
        <taxon>Pseudomonadati</taxon>
        <taxon>Pseudomonadota</taxon>
        <taxon>Gammaproteobacteria</taxon>
        <taxon>Moraxellales</taxon>
        <taxon>Moraxellaceae</taxon>
        <taxon>Acinetobacter</taxon>
    </lineage>
</organism>
<comment type="caution">
    <text evidence="2">The sequence shown here is derived from an EMBL/GenBank/DDBJ whole genome shotgun (WGS) entry which is preliminary data.</text>
</comment>